<keyword evidence="2" id="KW-1185">Reference proteome</keyword>
<evidence type="ECO:0000313" key="2">
    <source>
        <dbReference type="Proteomes" id="UP001602119"/>
    </source>
</evidence>
<evidence type="ECO:0000313" key="1">
    <source>
        <dbReference type="EMBL" id="MFF4779435.1"/>
    </source>
</evidence>
<dbReference type="Proteomes" id="UP001602119">
    <property type="component" value="Unassembled WGS sequence"/>
</dbReference>
<organism evidence="1 2">
    <name type="scientific">Microtetraspora fusca</name>
    <dbReference type="NCBI Taxonomy" id="1997"/>
    <lineage>
        <taxon>Bacteria</taxon>
        <taxon>Bacillati</taxon>
        <taxon>Actinomycetota</taxon>
        <taxon>Actinomycetes</taxon>
        <taxon>Streptosporangiales</taxon>
        <taxon>Streptosporangiaceae</taxon>
        <taxon>Microtetraspora</taxon>
    </lineage>
</organism>
<protein>
    <submittedName>
        <fullName evidence="1">Uncharacterized protein</fullName>
    </submittedName>
</protein>
<sequence length="75" mass="8264">MAAHRLPRPQLSRLVAALSPSARRTARAERTVAAELADVEHEAWLEHVLRRGDSEAGDRLASARRQISLALEGDQ</sequence>
<accession>A0ABW6VJ96</accession>
<proteinExistence type="predicted"/>
<gene>
    <name evidence="1" type="ORF">ACFY05_42130</name>
</gene>
<comment type="caution">
    <text evidence="1">The sequence shown here is derived from an EMBL/GenBank/DDBJ whole genome shotgun (WGS) entry which is preliminary data.</text>
</comment>
<name>A0ABW6VJ96_MICFU</name>
<reference evidence="1 2" key="1">
    <citation type="submission" date="2024-10" db="EMBL/GenBank/DDBJ databases">
        <title>The Natural Products Discovery Center: Release of the First 8490 Sequenced Strains for Exploring Actinobacteria Biosynthetic Diversity.</title>
        <authorList>
            <person name="Kalkreuter E."/>
            <person name="Kautsar S.A."/>
            <person name="Yang D."/>
            <person name="Bader C.D."/>
            <person name="Teijaro C.N."/>
            <person name="Fluegel L."/>
            <person name="Davis C.M."/>
            <person name="Simpson J.R."/>
            <person name="Lauterbach L."/>
            <person name="Steele A.D."/>
            <person name="Gui C."/>
            <person name="Meng S."/>
            <person name="Li G."/>
            <person name="Viehrig K."/>
            <person name="Ye F."/>
            <person name="Su P."/>
            <person name="Kiefer A.F."/>
            <person name="Nichols A."/>
            <person name="Cepeda A.J."/>
            <person name="Yan W."/>
            <person name="Fan B."/>
            <person name="Jiang Y."/>
            <person name="Adhikari A."/>
            <person name="Zheng C.-J."/>
            <person name="Schuster L."/>
            <person name="Cowan T.M."/>
            <person name="Smanski M.J."/>
            <person name="Chevrette M.G."/>
            <person name="De Carvalho L.P.S."/>
            <person name="Shen B."/>
        </authorList>
    </citation>
    <scope>NUCLEOTIDE SEQUENCE [LARGE SCALE GENOMIC DNA]</scope>
    <source>
        <strain evidence="1 2">NPDC001281</strain>
    </source>
</reference>
<dbReference type="EMBL" id="JBIAXI010000049">
    <property type="protein sequence ID" value="MFF4779435.1"/>
    <property type="molecule type" value="Genomic_DNA"/>
</dbReference>
<dbReference type="RefSeq" id="WP_387348207.1">
    <property type="nucleotide sequence ID" value="NZ_JBIAXI010000049.1"/>
</dbReference>